<name>A0A0R2CSP8_9LACO</name>
<feature type="domain" description="HTH tetR-type" evidence="3">
    <location>
        <begin position="6"/>
        <end position="66"/>
    </location>
</feature>
<dbReference type="EMBL" id="AYZI01000006">
    <property type="protein sequence ID" value="KRM91307.1"/>
    <property type="molecule type" value="Genomic_DNA"/>
</dbReference>
<dbReference type="PATRIC" id="fig|1423745.4.peg.1090"/>
<dbReference type="AlphaFoldDB" id="A0A0R2CSP8"/>
<dbReference type="Proteomes" id="UP000051586">
    <property type="component" value="Unassembled WGS sequence"/>
</dbReference>
<accession>A0A0R2CSP8</accession>
<evidence type="ECO:0000256" key="1">
    <source>
        <dbReference type="ARBA" id="ARBA00023125"/>
    </source>
</evidence>
<evidence type="ECO:0000259" key="3">
    <source>
        <dbReference type="PROSITE" id="PS50977"/>
    </source>
</evidence>
<dbReference type="InterPro" id="IPR001647">
    <property type="entry name" value="HTH_TetR"/>
</dbReference>
<dbReference type="PANTHER" id="PTHR43479">
    <property type="entry name" value="ACREF/ENVCD OPERON REPRESSOR-RELATED"/>
    <property type="match status" value="1"/>
</dbReference>
<dbReference type="STRING" id="1423745.GCA_001311215_01205"/>
<gene>
    <name evidence="4" type="ORF">FC87_GL001027</name>
</gene>
<keyword evidence="1 2" id="KW-0238">DNA-binding</keyword>
<dbReference type="PANTHER" id="PTHR43479:SF11">
    <property type="entry name" value="ACREF_ENVCD OPERON REPRESSOR-RELATED"/>
    <property type="match status" value="1"/>
</dbReference>
<dbReference type="GO" id="GO:0003677">
    <property type="term" value="F:DNA binding"/>
    <property type="evidence" value="ECO:0007669"/>
    <property type="project" value="UniProtKB-UniRule"/>
</dbReference>
<organism evidence="4 5">
    <name type="scientific">Fructilactobacillus florum DSM 22689 = JCM 16035</name>
    <dbReference type="NCBI Taxonomy" id="1423745"/>
    <lineage>
        <taxon>Bacteria</taxon>
        <taxon>Bacillati</taxon>
        <taxon>Bacillota</taxon>
        <taxon>Bacilli</taxon>
        <taxon>Lactobacillales</taxon>
        <taxon>Lactobacillaceae</taxon>
        <taxon>Fructilactobacillus</taxon>
    </lineage>
</organism>
<evidence type="ECO:0000313" key="5">
    <source>
        <dbReference type="Proteomes" id="UP000051586"/>
    </source>
</evidence>
<protein>
    <recommendedName>
        <fullName evidence="3">HTH tetR-type domain-containing protein</fullName>
    </recommendedName>
</protein>
<dbReference type="Gene3D" id="1.10.357.10">
    <property type="entry name" value="Tetracycline Repressor, domain 2"/>
    <property type="match status" value="1"/>
</dbReference>
<feature type="DNA-binding region" description="H-T-H motif" evidence="2">
    <location>
        <begin position="29"/>
        <end position="48"/>
    </location>
</feature>
<dbReference type="SUPFAM" id="SSF46689">
    <property type="entry name" value="Homeodomain-like"/>
    <property type="match status" value="1"/>
</dbReference>
<reference evidence="4 5" key="1">
    <citation type="journal article" date="2015" name="Genome Announc.">
        <title>Expanding the biotechnology potential of lactobacilli through comparative genomics of 213 strains and associated genera.</title>
        <authorList>
            <person name="Sun Z."/>
            <person name="Harris H.M."/>
            <person name="McCann A."/>
            <person name="Guo C."/>
            <person name="Argimon S."/>
            <person name="Zhang W."/>
            <person name="Yang X."/>
            <person name="Jeffery I.B."/>
            <person name="Cooney J.C."/>
            <person name="Kagawa T.F."/>
            <person name="Liu W."/>
            <person name="Song Y."/>
            <person name="Salvetti E."/>
            <person name="Wrobel A."/>
            <person name="Rasinkangas P."/>
            <person name="Parkhill J."/>
            <person name="Rea M.C."/>
            <person name="O'Sullivan O."/>
            <person name="Ritari J."/>
            <person name="Douillard F.P."/>
            <person name="Paul Ross R."/>
            <person name="Yang R."/>
            <person name="Briner A.E."/>
            <person name="Felis G.E."/>
            <person name="de Vos W.M."/>
            <person name="Barrangou R."/>
            <person name="Klaenhammer T.R."/>
            <person name="Caufield P.W."/>
            <person name="Cui Y."/>
            <person name="Zhang H."/>
            <person name="O'Toole P.W."/>
        </authorList>
    </citation>
    <scope>NUCLEOTIDE SEQUENCE [LARGE SCALE GENOMIC DNA]</scope>
    <source>
        <strain evidence="4 5">DSM 22689</strain>
    </source>
</reference>
<comment type="caution">
    <text evidence="4">The sequence shown here is derived from an EMBL/GenBank/DDBJ whole genome shotgun (WGS) entry which is preliminary data.</text>
</comment>
<sequence length="177" mass="20338">MDQRSIRTRKAIKTALINLMKTTSLPKISVTEVVRTAGITRATFYLHYQDIDNLYDSICDEILRDLSQILQTSYQDQSKVNYALLNQQLYDYLSQDEVIHTFLKNERNQLLLSKIKKLLIKTVMSHEKIQVTNSYSQVEIPFIISGAVDVYAQMITDLIPVDAQTAVNEMTTILAKF</sequence>
<proteinExistence type="predicted"/>
<dbReference type="InterPro" id="IPR009057">
    <property type="entry name" value="Homeodomain-like_sf"/>
</dbReference>
<dbReference type="PROSITE" id="PS50977">
    <property type="entry name" value="HTH_TETR_2"/>
    <property type="match status" value="1"/>
</dbReference>
<dbReference type="RefSeq" id="WP_035421807.1">
    <property type="nucleotide sequence ID" value="NZ_AYZI01000006.1"/>
</dbReference>
<dbReference type="InterPro" id="IPR050624">
    <property type="entry name" value="HTH-type_Tx_Regulator"/>
</dbReference>
<evidence type="ECO:0000313" key="4">
    <source>
        <dbReference type="EMBL" id="KRM91307.1"/>
    </source>
</evidence>
<evidence type="ECO:0000256" key="2">
    <source>
        <dbReference type="PROSITE-ProRule" id="PRU00335"/>
    </source>
</evidence>